<dbReference type="SMART" id="SM00423">
    <property type="entry name" value="PSI"/>
    <property type="match status" value="6"/>
</dbReference>
<feature type="domain" description="PSI" evidence="2">
    <location>
        <begin position="1666"/>
        <end position="1708"/>
    </location>
</feature>
<dbReference type="Proteomes" id="UP000692954">
    <property type="component" value="Unassembled WGS sequence"/>
</dbReference>
<evidence type="ECO:0000313" key="3">
    <source>
        <dbReference type="EMBL" id="CAD8112722.1"/>
    </source>
</evidence>
<accession>A0A8S1QAM6</accession>
<keyword evidence="1" id="KW-0325">Glycoprotein</keyword>
<feature type="domain" description="PSI" evidence="2">
    <location>
        <begin position="2269"/>
        <end position="2308"/>
    </location>
</feature>
<feature type="domain" description="PSI" evidence="2">
    <location>
        <begin position="692"/>
        <end position="737"/>
    </location>
</feature>
<sequence>MLFIFLILTQVYTLDICRQLNSYETCVGSRTEYCRWFPHQRYCRTSDDLMLGCDQNLSIKLCTRQVSTPIGLQALCIFDFECRNIKDISKVKCNQNLNKYGCMGIVNSDELCKWEDQQCKSLSAEELANLNVNFPNLILSMSVCPLINGYLIAHSNFLDSQQLNDPTDYILLASMDEFNQTLKTYEEGELQNNYVNSQGQFIWYVPQKQSQYNTLNLLINDQTRVGCIGLDISDDLMFRALFNIKNQKVIFGINQIYCQYININPFISEVSVYANNKCEILTLDEIQQRTDYKCENQGRFTCQISPKYLDCQVIQPINYYENQCIEVKNQPENSDCRPLIGFATHQQCSKSQKYCFLHFNNKQGYCDDGCHNLITKNDCNKKSNCYWIEEELLAFVRCSPLQGCTQMGLSKIYCETLALPCIWTQNQCQYGDLRILTCSEANTKYSCSNVQRQDQLCIWYNNLCINTLTHSIFKNYSQLPENLVRNRNQCLMQDQALYRFNEITKQCQKDYILDTQDLSNINKYFCLSLQLNSQWDYEQQKCQLIEPLQQCDNRLSINPKLCSYSQNCIYDQIKQTCTTQSSQISCNTVGLNKTLCLSNQNELCQWINNSCSTIKTFDKCIQLVNVSPYACSMIENETCSYQDGFCIINIKINNTCQQFMNKIQCQKQQNQCYYDLFNCKQIDDSNLYTILNCNGLTRSACVINRKYSCIWNDTQCQEYKEQYFDVCDNYVNEKACQQKIHNGKLNIKHFCQYDENQSKCLQNNAPIIDCGSTLKINKHRCQSFTQSKCYFYNHQCLPLSSDPTYNTLQLNTLKCSEVNVEVCTLIKTQDQICIILESDSFNTCIDVSQTQKYVGLYICTNIQTNLTGNPQICSLATDNCYYDSDTKNCLQQTDQNVLYKCDDIISKSLCLKQTKYQCIFIKNKCQYYNNSFNQIDCEFRNIYSCETSGKNCIWNSTDNLCQNSNSYCPINYIQSHKVCQNGRGYCFNGRQGCVSGKLLRDLPCNIALSQQLCVGQNHMCLWLNNKCISYPDHIKFCHQLTTENDCLSIQHLSCVFYNSQCLEDSTQKQLSYRYDKESYQYCFNLQYNVYTSSDKCIQVLGDLQKLQIDIENAFNMQCEQTSSIINCIHQRSSQCSFIGQKCIKSTLSQCIQEEGVFHSPQTCLILPNCFWYSNKLGQGFCYQNQLSCDNIQLKSLCLSDFGLNCKYDNNKCQTAVFTNCDEIQNQQVNYQTCQQLQPNCFYDFQNHLCKKITRNIIECQNAIELYDCVFSYQRSCLVIYDNDNVYQSCQIINNTSYNLNNNLHSCLMLTDDYYKYNLKTYKCDQITNEAIIEDCSNINKNTCLKLTQEFQCIWYNNNCQYYQNEEDLQCNQLNKDVCLNYTFKKCIWLNDECVEFNNQSDPNILYSHGYCLGINQLWNNLDYSCFTTSDQLIIIQCNNFGYNKLSCLNQNYIECYWNQYQCTEKINKADIACNNISNYNCDLAFNCRWNTNANECQNNSANNLECSEYTYHSCKENSNKNCLINPSTNKCQEIQITSVVLQHCHDYLSFQLCKLVKNQICTIYNNMCQEWTPRLFDCIYIYNQYGCMYAPIACQWLDNQCQNINLSNKFLCKDLPKSYNKKSCQIQSIDNCEFDDFLLQCSIKIVQMEDLNNIQLDNQVDVNHKQCENELDYNECLTNLKYQCQWSNNQCIESDLSQCQNQSYLSCLNNNSSCKWRYSRCYEFDENENIEETPTLISPKVCSKLMSEKSVKYSSVVFSCIQSDSEIDDCDTIGLNYKACYNIKRSQCQFINNNCQFYKLDVKYSQCSQYQNINSKVCSNLQISCKYNEQLHQCIAANVKDSCKTKGLSKMACLSIVIEPCYWEDDQCNQFIPDENINQCDKQTLTNSLACQYIDYQEQFCTYDPINFVCTNVLNRFQQCNQPGLNKYACTALLYEPCQFVNFQCTSYKNTSAICYGIENVNPLACAIQVFQKCHYQQATYSCYGVPLKIPCNSKGINQIACYLQPDCVWDYDTYTCQYKTNLKVNICYQLNQDSCIQNSICYFDNNNCRLKRCIDLNDVECLNTNSLNNENCYLDIQNKCQIAKQCEDIVYLNEKQRCDKFFFNSISCYQINNNCVSSLAIDKICPQTDCSPTFCVNDNYVCRAIQCSDYDQKSCPKNNCAFIDNQCVTITTCADISNGYICDQSFINNQQCSWQPSALRIGPYHCTNKPCYLFGSSWQYCQGNEMNDQTCFVTKYAQCESCEEQTDQATCLESKLCTFNNNQCKSILCKHFTNEQLCKASSRCYWSSHDNVCRKQCDKIVEQEQCDMIDYECNWNQFKYICETGQEIDPDLSYNIPDSDVSAHIIKLFLIIYLFYQ</sequence>
<feature type="domain" description="PSI" evidence="2">
    <location>
        <begin position="585"/>
        <end position="632"/>
    </location>
</feature>
<name>A0A8S1QAM6_9CILI</name>
<proteinExistence type="predicted"/>
<evidence type="ECO:0000256" key="1">
    <source>
        <dbReference type="ARBA" id="ARBA00023180"/>
    </source>
</evidence>
<feature type="domain" description="PSI" evidence="2">
    <location>
        <begin position="1003"/>
        <end position="1062"/>
    </location>
</feature>
<comment type="caution">
    <text evidence="3">The sequence shown here is derived from an EMBL/GenBank/DDBJ whole genome shotgun (WGS) entry which is preliminary data.</text>
</comment>
<organism evidence="3 4">
    <name type="scientific">Paramecium sonneborni</name>
    <dbReference type="NCBI Taxonomy" id="65129"/>
    <lineage>
        <taxon>Eukaryota</taxon>
        <taxon>Sar</taxon>
        <taxon>Alveolata</taxon>
        <taxon>Ciliophora</taxon>
        <taxon>Intramacronucleata</taxon>
        <taxon>Oligohymenophorea</taxon>
        <taxon>Peniculida</taxon>
        <taxon>Parameciidae</taxon>
        <taxon>Paramecium</taxon>
    </lineage>
</organism>
<dbReference type="OrthoDB" id="286282at2759"/>
<feature type="domain" description="PSI" evidence="2">
    <location>
        <begin position="16"/>
        <end position="63"/>
    </location>
</feature>
<gene>
    <name evidence="3" type="ORF">PSON_ATCC_30995.1.T1010146</name>
</gene>
<dbReference type="InterPro" id="IPR016201">
    <property type="entry name" value="PSI"/>
</dbReference>
<reference evidence="3" key="1">
    <citation type="submission" date="2021-01" db="EMBL/GenBank/DDBJ databases">
        <authorList>
            <consortium name="Genoscope - CEA"/>
            <person name="William W."/>
        </authorList>
    </citation>
    <scope>NUCLEOTIDE SEQUENCE</scope>
</reference>
<evidence type="ECO:0000259" key="2">
    <source>
        <dbReference type="SMART" id="SM00423"/>
    </source>
</evidence>
<dbReference type="EMBL" id="CAJJDN010000101">
    <property type="protein sequence ID" value="CAD8112722.1"/>
    <property type="molecule type" value="Genomic_DNA"/>
</dbReference>
<evidence type="ECO:0000313" key="4">
    <source>
        <dbReference type="Proteomes" id="UP000692954"/>
    </source>
</evidence>
<keyword evidence="4" id="KW-1185">Reference proteome</keyword>
<protein>
    <recommendedName>
        <fullName evidence="2">PSI domain-containing protein</fullName>
    </recommendedName>
</protein>